<keyword evidence="3" id="KW-1185">Reference proteome</keyword>
<sequence>MSFVHKTSWLNPSCKILAATDSLSLSHSGRSPGACGLSPAQTPAPARPAHSEEEEGPRYSCRTPTASPRGFLIPSCPQRPPQPWAQTQLSFPEGCPLLRAPLCGALRTCPLPSGLSNFRPRPEA</sequence>
<feature type="region of interest" description="Disordered" evidence="1">
    <location>
        <begin position="25"/>
        <end position="66"/>
    </location>
</feature>
<evidence type="ECO:0000313" key="3">
    <source>
        <dbReference type="Proteomes" id="UP000052978"/>
    </source>
</evidence>
<name>S7PFD9_MYOBR</name>
<organism evidence="2 3">
    <name type="scientific">Myotis brandtii</name>
    <name type="common">Brandt's bat</name>
    <dbReference type="NCBI Taxonomy" id="109478"/>
    <lineage>
        <taxon>Eukaryota</taxon>
        <taxon>Metazoa</taxon>
        <taxon>Chordata</taxon>
        <taxon>Craniata</taxon>
        <taxon>Vertebrata</taxon>
        <taxon>Euteleostomi</taxon>
        <taxon>Mammalia</taxon>
        <taxon>Eutheria</taxon>
        <taxon>Laurasiatheria</taxon>
        <taxon>Chiroptera</taxon>
        <taxon>Yangochiroptera</taxon>
        <taxon>Vespertilionidae</taxon>
        <taxon>Myotis</taxon>
    </lineage>
</organism>
<evidence type="ECO:0000313" key="2">
    <source>
        <dbReference type="EMBL" id="EPQ09173.1"/>
    </source>
</evidence>
<accession>S7PFD9</accession>
<evidence type="ECO:0000256" key="1">
    <source>
        <dbReference type="SAM" id="MobiDB-lite"/>
    </source>
</evidence>
<proteinExistence type="predicted"/>
<dbReference type="AlphaFoldDB" id="S7PFD9"/>
<gene>
    <name evidence="2" type="ORF">D623_10009711</name>
</gene>
<dbReference type="EMBL" id="KE162665">
    <property type="protein sequence ID" value="EPQ09173.1"/>
    <property type="molecule type" value="Genomic_DNA"/>
</dbReference>
<dbReference type="Proteomes" id="UP000052978">
    <property type="component" value="Unassembled WGS sequence"/>
</dbReference>
<reference evidence="2 3" key="1">
    <citation type="journal article" date="2013" name="Nat. Commun.">
        <title>Genome analysis reveals insights into physiology and longevity of the Brandt's bat Myotis brandtii.</title>
        <authorList>
            <person name="Seim I."/>
            <person name="Fang X."/>
            <person name="Xiong Z."/>
            <person name="Lobanov A.V."/>
            <person name="Huang Z."/>
            <person name="Ma S."/>
            <person name="Feng Y."/>
            <person name="Turanov A.A."/>
            <person name="Zhu Y."/>
            <person name="Lenz T.L."/>
            <person name="Gerashchenko M.V."/>
            <person name="Fan D."/>
            <person name="Hee Yim S."/>
            <person name="Yao X."/>
            <person name="Jordan D."/>
            <person name="Xiong Y."/>
            <person name="Ma Y."/>
            <person name="Lyapunov A.N."/>
            <person name="Chen G."/>
            <person name="Kulakova O.I."/>
            <person name="Sun Y."/>
            <person name="Lee S.G."/>
            <person name="Bronson R.T."/>
            <person name="Moskalev A.A."/>
            <person name="Sunyaev S.R."/>
            <person name="Zhang G."/>
            <person name="Krogh A."/>
            <person name="Wang J."/>
            <person name="Gladyshev V.N."/>
        </authorList>
    </citation>
    <scope>NUCLEOTIDE SEQUENCE [LARGE SCALE GENOMIC DNA]</scope>
</reference>
<protein>
    <submittedName>
        <fullName evidence="2">Uncharacterized protein</fullName>
    </submittedName>
</protein>